<dbReference type="EMBL" id="JAKWBI020000008">
    <property type="protein sequence ID" value="KAJ2906849.1"/>
    <property type="molecule type" value="Genomic_DNA"/>
</dbReference>
<gene>
    <name evidence="5" type="ORF">MKZ38_010347</name>
</gene>
<proteinExistence type="inferred from homology"/>
<comment type="similarity">
    <text evidence="1">Belongs to the NSRP1 family.</text>
</comment>
<feature type="compositionally biased region" description="Basic and acidic residues" evidence="3">
    <location>
        <begin position="421"/>
        <end position="447"/>
    </location>
</feature>
<dbReference type="Proteomes" id="UP001201980">
    <property type="component" value="Unassembled WGS sequence"/>
</dbReference>
<organism evidence="5 6">
    <name type="scientific">Zalerion maritima</name>
    <dbReference type="NCBI Taxonomy" id="339359"/>
    <lineage>
        <taxon>Eukaryota</taxon>
        <taxon>Fungi</taxon>
        <taxon>Dikarya</taxon>
        <taxon>Ascomycota</taxon>
        <taxon>Pezizomycotina</taxon>
        <taxon>Sordariomycetes</taxon>
        <taxon>Lulworthiomycetidae</taxon>
        <taxon>Lulworthiales</taxon>
        <taxon>Lulworthiaceae</taxon>
        <taxon>Zalerion</taxon>
    </lineage>
</organism>
<dbReference type="GO" id="GO:0000381">
    <property type="term" value="P:regulation of alternative mRNA splicing, via spliceosome"/>
    <property type="evidence" value="ECO:0007669"/>
    <property type="project" value="InterPro"/>
</dbReference>
<evidence type="ECO:0000256" key="1">
    <source>
        <dbReference type="ARBA" id="ARBA00010126"/>
    </source>
</evidence>
<dbReference type="Pfam" id="PF09745">
    <property type="entry name" value="NSRP1_N"/>
    <property type="match status" value="1"/>
</dbReference>
<feature type="region of interest" description="Disordered" evidence="3">
    <location>
        <begin position="242"/>
        <end position="329"/>
    </location>
</feature>
<dbReference type="PANTHER" id="PTHR47845">
    <property type="entry name" value="NUCLEAR SPECKLE SPLICING REGULATORY PROTEIN 1 HOMOLOG"/>
    <property type="match status" value="1"/>
</dbReference>
<feature type="domain" description="Nuclear speckle splicing regulatory protein 1 N-terminal" evidence="4">
    <location>
        <begin position="139"/>
        <end position="266"/>
    </location>
</feature>
<accession>A0AAD5WXB3</accession>
<feature type="region of interest" description="Disordered" evidence="3">
    <location>
        <begin position="363"/>
        <end position="447"/>
    </location>
</feature>
<evidence type="ECO:0000256" key="2">
    <source>
        <dbReference type="ARBA" id="ARBA00023054"/>
    </source>
</evidence>
<feature type="compositionally biased region" description="Low complexity" evidence="3">
    <location>
        <begin position="107"/>
        <end position="127"/>
    </location>
</feature>
<feature type="compositionally biased region" description="Basic and acidic residues" evidence="3">
    <location>
        <begin position="400"/>
        <end position="410"/>
    </location>
</feature>
<feature type="compositionally biased region" description="Basic and acidic residues" evidence="3">
    <location>
        <begin position="242"/>
        <end position="263"/>
    </location>
</feature>
<evidence type="ECO:0000256" key="3">
    <source>
        <dbReference type="SAM" id="MobiDB-lite"/>
    </source>
</evidence>
<name>A0AAD5WXB3_9PEZI</name>
<dbReference type="PANTHER" id="PTHR47845:SF1">
    <property type="entry name" value="NUCLEAR SPECKLE SPLICING REGULATORY PROTEIN 1 HOMOLOG"/>
    <property type="match status" value="1"/>
</dbReference>
<sequence length="469" mass="51698">MSKPGFSMGFKPKSIPSRGPAKPKAKPSRVVFRGSDDDSDDGDNNEPQPSAFSTKSRKGKAKSTKNSSSPKSTAITEFDIDSPTPEQPSSSSSSKHGGSGLNKLQKKTLPPTEPPSLKSKSKSVVPKIQSDMSSSLTSRKHLQEAESVDPTIFDYDGVYDTIKQNSKPSTSSNDPNSNNSNENGSGEPEKSSRYLTSLITASSVRTRDRQIAEEKKIARERAAEGDMYADKEKFVTAAYKKQQEENARMEEEEKRREEEEAKKNASGGMSGFYKNMLQEDEKRHERMVKAAEEATRGRKEREARGELVGGEGDRNEGGEDEKEETEADIARRINAMGGSIMVNEDGEVVDKRELLRGGLNIAAKKKIPLSSRKSSSDSARTSPFAARSSAFRGQGGGKGAMRERQSRMIEEQLSQQLKRSLQKDDEEKNRVERAAKSRKTEGDIMSAKERYLARKKAAEEAKKQGLDPL</sequence>
<evidence type="ECO:0000313" key="5">
    <source>
        <dbReference type="EMBL" id="KAJ2906849.1"/>
    </source>
</evidence>
<keyword evidence="6" id="KW-1185">Reference proteome</keyword>
<feature type="region of interest" description="Disordered" evidence="3">
    <location>
        <begin position="1"/>
        <end position="200"/>
    </location>
</feature>
<keyword evidence="2" id="KW-0175">Coiled coil</keyword>
<feature type="compositionally biased region" description="Basic and acidic residues" evidence="3">
    <location>
        <begin position="277"/>
        <end position="317"/>
    </location>
</feature>
<reference evidence="5" key="1">
    <citation type="submission" date="2022-07" db="EMBL/GenBank/DDBJ databases">
        <title>Draft genome sequence of Zalerion maritima ATCC 34329, a (micro)plastics degrading marine fungus.</title>
        <authorList>
            <person name="Paco A."/>
            <person name="Goncalves M.F.M."/>
            <person name="Rocha-Santos T.A.P."/>
            <person name="Alves A."/>
        </authorList>
    </citation>
    <scope>NUCLEOTIDE SEQUENCE</scope>
    <source>
        <strain evidence="5">ATCC 34329</strain>
    </source>
</reference>
<feature type="compositionally biased region" description="Acidic residues" evidence="3">
    <location>
        <begin position="318"/>
        <end position="327"/>
    </location>
</feature>
<feature type="compositionally biased region" description="Low complexity" evidence="3">
    <location>
        <begin position="368"/>
        <end position="378"/>
    </location>
</feature>
<feature type="compositionally biased region" description="Low complexity" evidence="3">
    <location>
        <begin position="165"/>
        <end position="186"/>
    </location>
</feature>
<comment type="caution">
    <text evidence="5">The sequence shown here is derived from an EMBL/GenBank/DDBJ whole genome shotgun (WGS) entry which is preliminary data.</text>
</comment>
<protein>
    <submittedName>
        <fullName evidence="5">Nuclear speckle splicing regulatory protein 1-like protein</fullName>
    </submittedName>
</protein>
<dbReference type="InterPro" id="IPR018612">
    <property type="entry name" value="NSRP1_N"/>
</dbReference>
<dbReference type="InterPro" id="IPR053246">
    <property type="entry name" value="NS_splicing_regulatory_protein"/>
</dbReference>
<dbReference type="AlphaFoldDB" id="A0AAD5WXB3"/>
<evidence type="ECO:0000259" key="4">
    <source>
        <dbReference type="Pfam" id="PF09745"/>
    </source>
</evidence>
<evidence type="ECO:0000313" key="6">
    <source>
        <dbReference type="Proteomes" id="UP001201980"/>
    </source>
</evidence>
<feature type="compositionally biased region" description="Low complexity" evidence="3">
    <location>
        <begin position="64"/>
        <end position="74"/>
    </location>
</feature>